<protein>
    <recommendedName>
        <fullName evidence="3">Neutral/alkaline non-lysosomal ceramidase, N-terminal</fullName>
    </recommendedName>
</protein>
<gene>
    <name evidence="1" type="ORF">F4554_000241</name>
</gene>
<name>A0A852Z5E9_9ACTN</name>
<sequence>MTETSDTLEANGAALYVGTATADITPSDPVPLAGFAVRLEPWEKVRAPLAAQVFAFGDAAGTCTALLVCADLLWWGPDTVADLTRRIEAEHGVPEGSVVLHASHTHCAPQPGLTFSPLIGQGDPAYVAHLTDAVLAAIGEALAGMEPAYVERGTGSCGFGINRRRANLDGTYGGPNPNGPNDPEVGVLRLARPDGSTRALLVHYTCHPVVSADPQVSPDYPGAMRSALEHTVGEGVPIGFLQGCCGDVNPNVVRNGEFHRGGDEEIEAIGQQLAAAVGAVLGRPLRRLPPLPPGGVAVRTHTVNLPLQVPSRDELARRREAPGIDGDWARRLLAEPGRLVEQVPLRLTRADLAGGLTLVGLDAEVSVAYGHHVKRRTSGAALPIPYTNGMIGYVVTAAQVREGGYEPDQSYPYVYRAGRFAPAVQDHVLTALDEVLADLAQDELGVPGQHGPSTQIGDHR</sequence>
<comment type="caution">
    <text evidence="1">The sequence shown here is derived from an EMBL/GenBank/DDBJ whole genome shotgun (WGS) entry which is preliminary data.</text>
</comment>
<dbReference type="AlphaFoldDB" id="A0A852Z5E9"/>
<evidence type="ECO:0000313" key="2">
    <source>
        <dbReference type="Proteomes" id="UP000579605"/>
    </source>
</evidence>
<organism evidence="1 2">
    <name type="scientific">Actinopolymorpha rutila</name>
    <dbReference type="NCBI Taxonomy" id="446787"/>
    <lineage>
        <taxon>Bacteria</taxon>
        <taxon>Bacillati</taxon>
        <taxon>Actinomycetota</taxon>
        <taxon>Actinomycetes</taxon>
        <taxon>Propionibacteriales</taxon>
        <taxon>Actinopolymorphaceae</taxon>
        <taxon>Actinopolymorpha</taxon>
    </lineage>
</organism>
<evidence type="ECO:0000313" key="1">
    <source>
        <dbReference type="EMBL" id="NYH87603.1"/>
    </source>
</evidence>
<dbReference type="RefSeq" id="WP_179785641.1">
    <property type="nucleotide sequence ID" value="NZ_BAAARR010000012.1"/>
</dbReference>
<keyword evidence="2" id="KW-1185">Reference proteome</keyword>
<dbReference type="EMBL" id="JACBZH010000001">
    <property type="protein sequence ID" value="NYH87603.1"/>
    <property type="molecule type" value="Genomic_DNA"/>
</dbReference>
<accession>A0A852Z5E9</accession>
<proteinExistence type="predicted"/>
<evidence type="ECO:0008006" key="3">
    <source>
        <dbReference type="Google" id="ProtNLM"/>
    </source>
</evidence>
<reference evidence="1 2" key="1">
    <citation type="submission" date="2020-07" db="EMBL/GenBank/DDBJ databases">
        <title>Sequencing the genomes of 1000 actinobacteria strains.</title>
        <authorList>
            <person name="Klenk H.-P."/>
        </authorList>
    </citation>
    <scope>NUCLEOTIDE SEQUENCE [LARGE SCALE GENOMIC DNA]</scope>
    <source>
        <strain evidence="1 2">DSM 18448</strain>
    </source>
</reference>
<dbReference type="Proteomes" id="UP000579605">
    <property type="component" value="Unassembled WGS sequence"/>
</dbReference>